<keyword evidence="3" id="KW-1185">Reference proteome</keyword>
<dbReference type="Proteomes" id="UP000294927">
    <property type="component" value="Unassembled WGS sequence"/>
</dbReference>
<gene>
    <name evidence="2" type="ORF">CLV71_103435</name>
</gene>
<dbReference type="Pfam" id="PF04149">
    <property type="entry name" value="DUF397"/>
    <property type="match status" value="1"/>
</dbReference>
<feature type="domain" description="DUF397" evidence="1">
    <location>
        <begin position="4"/>
        <end position="50"/>
    </location>
</feature>
<protein>
    <submittedName>
        <fullName evidence="2">Uncharacterized protein DUF397</fullName>
    </submittedName>
</protein>
<dbReference type="InterPro" id="IPR007278">
    <property type="entry name" value="DUF397"/>
</dbReference>
<accession>A0A4R7VYN8</accession>
<sequence>MTMTWRKSSFSDPDNCVEIRSDLHAIRDTKHPQVILSVGDSTFGRLVKFVQAERGSGLLP</sequence>
<comment type="caution">
    <text evidence="2">The sequence shown here is derived from an EMBL/GenBank/DDBJ whole genome shotgun (WGS) entry which is preliminary data.</text>
</comment>
<dbReference type="AlphaFoldDB" id="A0A4R7VYN8"/>
<evidence type="ECO:0000259" key="1">
    <source>
        <dbReference type="Pfam" id="PF04149"/>
    </source>
</evidence>
<evidence type="ECO:0000313" key="2">
    <source>
        <dbReference type="EMBL" id="TDV55194.1"/>
    </source>
</evidence>
<organism evidence="2 3">
    <name type="scientific">Actinophytocola oryzae</name>
    <dbReference type="NCBI Taxonomy" id="502181"/>
    <lineage>
        <taxon>Bacteria</taxon>
        <taxon>Bacillati</taxon>
        <taxon>Actinomycetota</taxon>
        <taxon>Actinomycetes</taxon>
        <taxon>Pseudonocardiales</taxon>
        <taxon>Pseudonocardiaceae</taxon>
    </lineage>
</organism>
<dbReference type="RefSeq" id="WP_133902288.1">
    <property type="nucleotide sequence ID" value="NZ_SOCP01000003.1"/>
</dbReference>
<name>A0A4R7VYN8_9PSEU</name>
<proteinExistence type="predicted"/>
<reference evidence="2 3" key="1">
    <citation type="submission" date="2019-03" db="EMBL/GenBank/DDBJ databases">
        <title>Genomic Encyclopedia of Archaeal and Bacterial Type Strains, Phase II (KMG-II): from individual species to whole genera.</title>
        <authorList>
            <person name="Goeker M."/>
        </authorList>
    </citation>
    <scope>NUCLEOTIDE SEQUENCE [LARGE SCALE GENOMIC DNA]</scope>
    <source>
        <strain evidence="2 3">DSM 45499</strain>
    </source>
</reference>
<dbReference type="OrthoDB" id="3700086at2"/>
<dbReference type="EMBL" id="SOCP01000003">
    <property type="protein sequence ID" value="TDV55194.1"/>
    <property type="molecule type" value="Genomic_DNA"/>
</dbReference>
<evidence type="ECO:0000313" key="3">
    <source>
        <dbReference type="Proteomes" id="UP000294927"/>
    </source>
</evidence>